<protein>
    <submittedName>
        <fullName evidence="1">Insulin/IGF/relaxin peptide 3-like protein</fullName>
    </submittedName>
</protein>
<comment type="caution">
    <text evidence="1">The sequence shown here is derived from an EMBL/GenBank/DDBJ whole genome shotgun (WGS) entry which is preliminary data.</text>
</comment>
<dbReference type="InterPro" id="IPR016179">
    <property type="entry name" value="Insulin-like"/>
</dbReference>
<dbReference type="InterPro" id="IPR036438">
    <property type="entry name" value="Insulin-like_sf"/>
</dbReference>
<evidence type="ECO:0000313" key="1">
    <source>
        <dbReference type="EMBL" id="KZS16652.1"/>
    </source>
</evidence>
<dbReference type="SUPFAM" id="SSF56994">
    <property type="entry name" value="Insulin-like"/>
    <property type="match status" value="1"/>
</dbReference>
<sequence>MITISFEAIARCWILLFLVLASASLTLARPHHHETQPMLMSFCGRELVRVIDESCSTFKNPSYLDLVALNQSSSHADSTPADTSESQLTQRTELDNRKRDSLLRQCCVIGCIEEDLITFCHADRNQILEAALQLQHEDMDMDWLYEFLPRIGAVHE</sequence>
<accession>A0A0P5ZSZ1</accession>
<organism evidence="1 2">
    <name type="scientific">Daphnia magna</name>
    <dbReference type="NCBI Taxonomy" id="35525"/>
    <lineage>
        <taxon>Eukaryota</taxon>
        <taxon>Metazoa</taxon>
        <taxon>Ecdysozoa</taxon>
        <taxon>Arthropoda</taxon>
        <taxon>Crustacea</taxon>
        <taxon>Branchiopoda</taxon>
        <taxon>Diplostraca</taxon>
        <taxon>Cladocera</taxon>
        <taxon>Anomopoda</taxon>
        <taxon>Daphniidae</taxon>
        <taxon>Daphnia</taxon>
    </lineage>
</organism>
<dbReference type="Pfam" id="PF00049">
    <property type="entry name" value="Insulin"/>
    <property type="match status" value="1"/>
</dbReference>
<dbReference type="OrthoDB" id="6354447at2759"/>
<dbReference type="AlphaFoldDB" id="A0A0P5ZSZ1"/>
<name>A0A0P5ZSZ1_9CRUS</name>
<dbReference type="GO" id="GO:0005576">
    <property type="term" value="C:extracellular region"/>
    <property type="evidence" value="ECO:0007669"/>
    <property type="project" value="InterPro"/>
</dbReference>
<dbReference type="Gene3D" id="1.10.100.10">
    <property type="entry name" value="Insulin-like"/>
    <property type="match status" value="1"/>
</dbReference>
<keyword evidence="2" id="KW-1185">Reference proteome</keyword>
<gene>
    <name evidence="1" type="ORF">APZ42_017199</name>
</gene>
<dbReference type="EMBL" id="LRGB01000687">
    <property type="protein sequence ID" value="KZS16652.1"/>
    <property type="molecule type" value="Genomic_DNA"/>
</dbReference>
<reference evidence="1 2" key="1">
    <citation type="submission" date="2016-03" db="EMBL/GenBank/DDBJ databases">
        <title>EvidentialGene: Evidence-directed Construction of Genes on Genomes.</title>
        <authorList>
            <person name="Gilbert D.G."/>
            <person name="Choi J.-H."/>
            <person name="Mockaitis K."/>
            <person name="Colbourne J."/>
            <person name="Pfrender M."/>
        </authorList>
    </citation>
    <scope>NUCLEOTIDE SEQUENCE [LARGE SCALE GENOMIC DNA]</scope>
    <source>
        <strain evidence="1 2">Xinb3</strain>
        <tissue evidence="1">Complete organism</tissue>
    </source>
</reference>
<dbReference type="Proteomes" id="UP000076858">
    <property type="component" value="Unassembled WGS sequence"/>
</dbReference>
<proteinExistence type="predicted"/>
<evidence type="ECO:0000313" key="2">
    <source>
        <dbReference type="Proteomes" id="UP000076858"/>
    </source>
</evidence>
<dbReference type="GO" id="GO:0005179">
    <property type="term" value="F:hormone activity"/>
    <property type="evidence" value="ECO:0007669"/>
    <property type="project" value="InterPro"/>
</dbReference>